<proteinExistence type="predicted"/>
<evidence type="ECO:0000313" key="2">
    <source>
        <dbReference type="Proteomes" id="UP000499080"/>
    </source>
</evidence>
<name>A0A4Y2UHC3_ARAVE</name>
<keyword evidence="2" id="KW-1185">Reference proteome</keyword>
<accession>A0A4Y2UHC3</accession>
<comment type="caution">
    <text evidence="1">The sequence shown here is derived from an EMBL/GenBank/DDBJ whole genome shotgun (WGS) entry which is preliminary data.</text>
</comment>
<reference evidence="1 2" key="1">
    <citation type="journal article" date="2019" name="Sci. Rep.">
        <title>Orb-weaving spider Araneus ventricosus genome elucidates the spidroin gene catalogue.</title>
        <authorList>
            <person name="Kono N."/>
            <person name="Nakamura H."/>
            <person name="Ohtoshi R."/>
            <person name="Moran D.A.P."/>
            <person name="Shinohara A."/>
            <person name="Yoshida Y."/>
            <person name="Fujiwara M."/>
            <person name="Mori M."/>
            <person name="Tomita M."/>
            <person name="Arakawa K."/>
        </authorList>
    </citation>
    <scope>NUCLEOTIDE SEQUENCE [LARGE SCALE GENOMIC DNA]</scope>
</reference>
<gene>
    <name evidence="1" type="ORF">AVEN_147796_1</name>
</gene>
<sequence>MLNKVQDSQYAERECYFWTDLVILERGQMKRTTPQSVIYPSTNFHSTPAGVHHQCQIKRALGLHTGVLWWNRVANLGPSGFETGILLPRLPHSLVFQ</sequence>
<evidence type="ECO:0000313" key="1">
    <source>
        <dbReference type="EMBL" id="GBO11524.1"/>
    </source>
</evidence>
<dbReference type="AlphaFoldDB" id="A0A4Y2UHC3"/>
<dbReference type="EMBL" id="BGPR01036343">
    <property type="protein sequence ID" value="GBO11524.1"/>
    <property type="molecule type" value="Genomic_DNA"/>
</dbReference>
<protein>
    <submittedName>
        <fullName evidence="1">Uncharacterized protein</fullName>
    </submittedName>
</protein>
<dbReference type="Proteomes" id="UP000499080">
    <property type="component" value="Unassembled WGS sequence"/>
</dbReference>
<organism evidence="1 2">
    <name type="scientific">Araneus ventricosus</name>
    <name type="common">Orbweaver spider</name>
    <name type="synonym">Epeira ventricosa</name>
    <dbReference type="NCBI Taxonomy" id="182803"/>
    <lineage>
        <taxon>Eukaryota</taxon>
        <taxon>Metazoa</taxon>
        <taxon>Ecdysozoa</taxon>
        <taxon>Arthropoda</taxon>
        <taxon>Chelicerata</taxon>
        <taxon>Arachnida</taxon>
        <taxon>Araneae</taxon>
        <taxon>Araneomorphae</taxon>
        <taxon>Entelegynae</taxon>
        <taxon>Araneoidea</taxon>
        <taxon>Araneidae</taxon>
        <taxon>Araneus</taxon>
    </lineage>
</organism>